<dbReference type="PANTHER" id="PTHR45033:SF2">
    <property type="entry name" value="ZINC-TYPE ALCOHOL DEHYDROGENASE-LIKE PROTEIN C1773.06C"/>
    <property type="match status" value="1"/>
</dbReference>
<dbReference type="Pfam" id="PF00107">
    <property type="entry name" value="ADH_zinc_N"/>
    <property type="match status" value="1"/>
</dbReference>
<proteinExistence type="predicted"/>
<gene>
    <name evidence="2" type="ORF">ACHE_40360S</name>
</gene>
<dbReference type="KEGG" id="ache:ACHE_40360S"/>
<dbReference type="RefSeq" id="XP_043136317.1">
    <property type="nucleotide sequence ID" value="XM_043278549.1"/>
</dbReference>
<organism evidence="2 3">
    <name type="scientific">Aspergillus chevalieri</name>
    <name type="common">Eurotium chevalieri</name>
    <dbReference type="NCBI Taxonomy" id="182096"/>
    <lineage>
        <taxon>Eukaryota</taxon>
        <taxon>Fungi</taxon>
        <taxon>Dikarya</taxon>
        <taxon>Ascomycota</taxon>
        <taxon>Pezizomycotina</taxon>
        <taxon>Eurotiomycetes</taxon>
        <taxon>Eurotiomycetidae</taxon>
        <taxon>Eurotiales</taxon>
        <taxon>Aspergillaceae</taxon>
        <taxon>Aspergillus</taxon>
        <taxon>Aspergillus subgen. Aspergillus</taxon>
    </lineage>
</organism>
<dbReference type="InterPro" id="IPR036291">
    <property type="entry name" value="NAD(P)-bd_dom_sf"/>
</dbReference>
<evidence type="ECO:0000313" key="3">
    <source>
        <dbReference type="Proteomes" id="UP000637239"/>
    </source>
</evidence>
<dbReference type="InterPro" id="IPR052711">
    <property type="entry name" value="Zinc_ADH-like"/>
</dbReference>
<dbReference type="Gene3D" id="3.90.180.10">
    <property type="entry name" value="Medium-chain alcohol dehydrogenases, catalytic domain"/>
    <property type="match status" value="1"/>
</dbReference>
<reference evidence="2" key="1">
    <citation type="submission" date="2021-01" db="EMBL/GenBank/DDBJ databases">
        <authorList>
            <consortium name="Aspergillus chevalieri M1 genome sequencing consortium"/>
            <person name="Kazuki M."/>
            <person name="Futagami T."/>
        </authorList>
    </citation>
    <scope>NUCLEOTIDE SEQUENCE</scope>
    <source>
        <strain evidence="2">M1</strain>
    </source>
</reference>
<sequence length="122" mass="13229">MGCSMRRLEGLLFVETSTLPCAGLTTWNALFGLRGLKRLEEVDVVLVQGTGGVSLFAMQFARAAGETVITTTSSEAKAPKLASLDAHHVLNYKTDPSWAKPPNSSYPTKRAYISLLMLADLR</sequence>
<dbReference type="AlphaFoldDB" id="A0A7R7VN95"/>
<dbReference type="PANTHER" id="PTHR45033">
    <property type="match status" value="1"/>
</dbReference>
<keyword evidence="3" id="KW-1185">Reference proteome</keyword>
<feature type="domain" description="Alcohol dehydrogenase-like C-terminal" evidence="1">
    <location>
        <begin position="52"/>
        <end position="98"/>
    </location>
</feature>
<dbReference type="Proteomes" id="UP000637239">
    <property type="component" value="Chromosome 4"/>
</dbReference>
<dbReference type="GeneID" id="66982155"/>
<dbReference type="Gene3D" id="3.40.50.720">
    <property type="entry name" value="NAD(P)-binding Rossmann-like Domain"/>
    <property type="match status" value="1"/>
</dbReference>
<name>A0A7R7VN95_ASPCH</name>
<accession>A0A7R7VN95</accession>
<protein>
    <recommendedName>
        <fullName evidence="1">Alcohol dehydrogenase-like C-terminal domain-containing protein</fullName>
    </recommendedName>
</protein>
<evidence type="ECO:0000313" key="2">
    <source>
        <dbReference type="EMBL" id="BCR87795.1"/>
    </source>
</evidence>
<dbReference type="SUPFAM" id="SSF51735">
    <property type="entry name" value="NAD(P)-binding Rossmann-fold domains"/>
    <property type="match status" value="1"/>
</dbReference>
<dbReference type="EMBL" id="AP024419">
    <property type="protein sequence ID" value="BCR87795.1"/>
    <property type="molecule type" value="Genomic_DNA"/>
</dbReference>
<dbReference type="InterPro" id="IPR013149">
    <property type="entry name" value="ADH-like_C"/>
</dbReference>
<reference evidence="2" key="2">
    <citation type="submission" date="2021-02" db="EMBL/GenBank/DDBJ databases">
        <title>Aspergillus chevalieri M1 genome sequence.</title>
        <authorList>
            <person name="Kadooka C."/>
            <person name="Mori K."/>
            <person name="Futagami T."/>
        </authorList>
    </citation>
    <scope>NUCLEOTIDE SEQUENCE</scope>
    <source>
        <strain evidence="2">M1</strain>
    </source>
</reference>
<evidence type="ECO:0000259" key="1">
    <source>
        <dbReference type="Pfam" id="PF00107"/>
    </source>
</evidence>